<accession>A0A1F6DAZ6</accession>
<reference evidence="1 2" key="1">
    <citation type="journal article" date="2016" name="Nat. Commun.">
        <title>Thousands of microbial genomes shed light on interconnected biogeochemical processes in an aquifer system.</title>
        <authorList>
            <person name="Anantharaman K."/>
            <person name="Brown C.T."/>
            <person name="Hug L.A."/>
            <person name="Sharon I."/>
            <person name="Castelle C.J."/>
            <person name="Probst A.J."/>
            <person name="Thomas B.C."/>
            <person name="Singh A."/>
            <person name="Wilkins M.J."/>
            <person name="Karaoz U."/>
            <person name="Brodie E.L."/>
            <person name="Williams K.H."/>
            <person name="Hubbard S.S."/>
            <person name="Banfield J.F."/>
        </authorList>
    </citation>
    <scope>NUCLEOTIDE SEQUENCE [LARGE SCALE GENOMIC DNA]</scope>
</reference>
<evidence type="ECO:0000313" key="2">
    <source>
        <dbReference type="Proteomes" id="UP000176377"/>
    </source>
</evidence>
<dbReference type="EMBL" id="MFLA01000032">
    <property type="protein sequence ID" value="OGG58589.1"/>
    <property type="molecule type" value="Genomic_DNA"/>
</dbReference>
<proteinExistence type="predicted"/>
<organism evidence="1 2">
    <name type="scientific">Candidatus Kaiserbacteria bacterium RIFCSPHIGHO2_01_FULL_56_24</name>
    <dbReference type="NCBI Taxonomy" id="1798487"/>
    <lineage>
        <taxon>Bacteria</taxon>
        <taxon>Candidatus Kaiseribacteriota</taxon>
    </lineage>
</organism>
<protein>
    <submittedName>
        <fullName evidence="1">Uncharacterized protein</fullName>
    </submittedName>
</protein>
<evidence type="ECO:0000313" key="1">
    <source>
        <dbReference type="EMBL" id="OGG58589.1"/>
    </source>
</evidence>
<dbReference type="Proteomes" id="UP000176377">
    <property type="component" value="Unassembled WGS sequence"/>
</dbReference>
<dbReference type="AlphaFoldDB" id="A0A1F6DAZ6"/>
<gene>
    <name evidence="1" type="ORF">A2765_02610</name>
</gene>
<comment type="caution">
    <text evidence="1">The sequence shown here is derived from an EMBL/GenBank/DDBJ whole genome shotgun (WGS) entry which is preliminary data.</text>
</comment>
<sequence>MKYIIHTIPVGRYFISWLESEAQYRQDDAGMANGMQASMFFSTKGRAVSDARARLRKQGIYDENILVA</sequence>
<name>A0A1F6DAZ6_9BACT</name>